<proteinExistence type="inferred from homology"/>
<comment type="function">
    <text evidence="9">Catalyzes the dehydration of 6-phospho-D-gluconate to 2-dehydro-3-deoxy-6-phospho-D-gluconate.</text>
</comment>
<keyword evidence="7 9" id="KW-0456">Lyase</keyword>
<keyword evidence="5 9" id="KW-0411">Iron-sulfur</keyword>
<dbReference type="Pfam" id="PF00920">
    <property type="entry name" value="ILVD_EDD_N"/>
    <property type="match status" value="1"/>
</dbReference>
<evidence type="ECO:0000256" key="6">
    <source>
        <dbReference type="ARBA" id="ARBA00023064"/>
    </source>
</evidence>
<keyword evidence="6 9" id="KW-0311">Gluconate utilization</keyword>
<dbReference type="EC" id="4.2.1.12" evidence="9 10"/>
<dbReference type="InterPro" id="IPR037237">
    <property type="entry name" value="IlvD/EDD_N"/>
</dbReference>
<evidence type="ECO:0000259" key="12">
    <source>
        <dbReference type="Pfam" id="PF24877"/>
    </source>
</evidence>
<feature type="binding site" evidence="9">
    <location>
        <position position="227"/>
    </location>
    <ligand>
        <name>[4Fe-4S] cluster</name>
        <dbReference type="ChEBI" id="CHEBI:49883"/>
    </ligand>
</feature>
<dbReference type="PROSITE" id="PS00886">
    <property type="entry name" value="ILVD_EDD_1"/>
    <property type="match status" value="1"/>
</dbReference>
<dbReference type="PANTHER" id="PTHR43661">
    <property type="entry name" value="D-XYLONATE DEHYDRATASE"/>
    <property type="match status" value="1"/>
</dbReference>
<evidence type="ECO:0000259" key="11">
    <source>
        <dbReference type="Pfam" id="PF00920"/>
    </source>
</evidence>
<keyword evidence="3 9" id="KW-0479">Metal-binding</keyword>
<evidence type="ECO:0000256" key="10">
    <source>
        <dbReference type="NCBIfam" id="TIGR01196"/>
    </source>
</evidence>
<feature type="binding site" evidence="9">
    <location>
        <position position="160"/>
    </location>
    <ligand>
        <name>[4Fe-4S] cluster</name>
        <dbReference type="ChEBI" id="CHEBI:49883"/>
    </ligand>
</feature>
<sequence>MTVRSIVADVTERIERRSRTSRTAYLDGMERAREAIRAAGPARRRLSCSNLAHGFAACPADDKQRLAGGDAVNLGIVTTYNDMLSAHRPYERYPELIREEARRLGAVAEVAGGAPAMCDGITQGRAGMEFSLFSRDVIAMSTGVALSHDMFDAALMLGICDKIVPGLVMGALAFGHLPTVFIPSGPMPSGLGNAEKNAVRQAYAAGTATDADLLDAEAKSYHAPGTCTFYGTANTNQMLMEIMGLMLPGSAFVAPDTPLRDALTRAAVGRAVVIAGMGENSLPIGRLLDARAFVNGIVGLCATGGSTNLTIHLIAMARAAGLVIDWDDFSALSAATPLLVRAYPNGKADVSGFRDAGGVPFLVRELRRAGLLNDDVLTILGAGLAPYERTPRLDAAGALVLAETPETSADESVVRSIAAPFQPTGGINLLTGNLGRAVIKSSAVAAGHQTVEAPARVFASQDALLAAFKAGLDEDFVAVVRFQGPQANGMPELHKLTPALGLLQDRGRKVALVTDGRMSGASGKVPAAIHVTPEAARGGPIGRVRDGDLIRLDVATGRLDVLVSPEEWDARRQAAAETSPGNDSSDRRLFAVLRRAVCTAEEGATALG</sequence>
<dbReference type="RefSeq" id="WP_288196184.1">
    <property type="nucleotide sequence ID" value="NZ_LT608334.1"/>
</dbReference>
<dbReference type="PANTHER" id="PTHR43661:SF1">
    <property type="entry name" value="PHOSPHOGLUCONATE DEHYDRATASE"/>
    <property type="match status" value="1"/>
</dbReference>
<protein>
    <recommendedName>
        <fullName evidence="9 10">Phosphogluconate dehydratase</fullName>
        <ecNumber evidence="9 10">4.2.1.12</ecNumber>
    </recommendedName>
</protein>
<name>A0A212LEA0_9HYPH</name>
<dbReference type="GO" id="GO:0004456">
    <property type="term" value="F:phosphogluconate dehydratase activity"/>
    <property type="evidence" value="ECO:0007669"/>
    <property type="project" value="UniProtKB-UniRule"/>
</dbReference>
<dbReference type="GO" id="GO:0051539">
    <property type="term" value="F:4 iron, 4 sulfur cluster binding"/>
    <property type="evidence" value="ECO:0007669"/>
    <property type="project" value="UniProtKB-UniRule"/>
</dbReference>
<reference evidence="13" key="1">
    <citation type="submission" date="2016-08" db="EMBL/GenBank/DDBJ databases">
        <authorList>
            <person name="Seilhamer J.J."/>
        </authorList>
    </citation>
    <scope>NUCLEOTIDE SEQUENCE</scope>
    <source>
        <strain evidence="13">86</strain>
    </source>
</reference>
<feature type="domain" description="Dihydroxy-acid/6-phosphogluconate dehydratase C-terminal" evidence="12">
    <location>
        <begin position="413"/>
        <end position="604"/>
    </location>
</feature>
<evidence type="ECO:0000256" key="8">
    <source>
        <dbReference type="ARBA" id="ARBA00023277"/>
    </source>
</evidence>
<evidence type="ECO:0000256" key="7">
    <source>
        <dbReference type="ARBA" id="ARBA00023239"/>
    </source>
</evidence>
<comment type="catalytic activity">
    <reaction evidence="9">
        <text>6-phospho-D-gluconate = 2-dehydro-3-deoxy-6-phospho-D-gluconate + H2O</text>
        <dbReference type="Rhea" id="RHEA:17277"/>
        <dbReference type="ChEBI" id="CHEBI:15377"/>
        <dbReference type="ChEBI" id="CHEBI:57569"/>
        <dbReference type="ChEBI" id="CHEBI:58759"/>
        <dbReference type="EC" id="4.2.1.12"/>
    </reaction>
</comment>
<dbReference type="AlphaFoldDB" id="A0A212LEA0"/>
<dbReference type="Gene3D" id="3.50.30.80">
    <property type="entry name" value="IlvD/EDD C-terminal domain-like"/>
    <property type="match status" value="1"/>
</dbReference>
<dbReference type="InterPro" id="IPR020558">
    <property type="entry name" value="DiOHA_6PGluconate_deHydtase_CS"/>
</dbReference>
<dbReference type="InterPro" id="IPR004786">
    <property type="entry name" value="6-phosphgluc_deHydtase"/>
</dbReference>
<evidence type="ECO:0000256" key="1">
    <source>
        <dbReference type="ARBA" id="ARBA00006486"/>
    </source>
</evidence>
<dbReference type="SUPFAM" id="SSF143975">
    <property type="entry name" value="IlvD/EDD N-terminal domain-like"/>
    <property type="match status" value="1"/>
</dbReference>
<evidence type="ECO:0000256" key="5">
    <source>
        <dbReference type="ARBA" id="ARBA00023014"/>
    </source>
</evidence>
<comment type="cofactor">
    <cofactor evidence="9">
        <name>[4Fe-4S] cluster</name>
        <dbReference type="ChEBI" id="CHEBI:49883"/>
    </cofactor>
    <text evidence="9">Binds 1 [4Fe-4S] cluster.</text>
</comment>
<dbReference type="GO" id="GO:0046872">
    <property type="term" value="F:metal ion binding"/>
    <property type="evidence" value="ECO:0007669"/>
    <property type="project" value="UniProtKB-KW"/>
</dbReference>
<evidence type="ECO:0000256" key="3">
    <source>
        <dbReference type="ARBA" id="ARBA00022723"/>
    </source>
</evidence>
<gene>
    <name evidence="9 13" type="primary">edd</name>
    <name evidence="13" type="ORF">KL86PLE_30330</name>
</gene>
<keyword evidence="8 9" id="KW-0119">Carbohydrate metabolism</keyword>
<dbReference type="HAMAP" id="MF_02094">
    <property type="entry name" value="Edd"/>
    <property type="match status" value="1"/>
</dbReference>
<comment type="pathway">
    <text evidence="9">Carbohydrate metabolism; Entner-Doudoroff pathway.</text>
</comment>
<dbReference type="PROSITE" id="PS00887">
    <property type="entry name" value="ILVD_EDD_2"/>
    <property type="match status" value="1"/>
</dbReference>
<dbReference type="EMBL" id="FMJD01000007">
    <property type="protein sequence ID" value="SCM75883.1"/>
    <property type="molecule type" value="Genomic_DNA"/>
</dbReference>
<dbReference type="GO" id="GO:0019521">
    <property type="term" value="P:D-gluconate metabolic process"/>
    <property type="evidence" value="ECO:0007669"/>
    <property type="project" value="UniProtKB-KW"/>
</dbReference>
<comment type="similarity">
    <text evidence="1 9">Belongs to the IlvD/Edd family.</text>
</comment>
<organism evidence="13">
    <name type="scientific">uncultured Pleomorphomonas sp</name>
    <dbReference type="NCBI Taxonomy" id="442121"/>
    <lineage>
        <taxon>Bacteria</taxon>
        <taxon>Pseudomonadati</taxon>
        <taxon>Pseudomonadota</taxon>
        <taxon>Alphaproteobacteria</taxon>
        <taxon>Hyphomicrobiales</taxon>
        <taxon>Pleomorphomonadaceae</taxon>
        <taxon>Pleomorphomonas</taxon>
        <taxon>environmental samples</taxon>
    </lineage>
</organism>
<evidence type="ECO:0000256" key="9">
    <source>
        <dbReference type="HAMAP-Rule" id="MF_02094"/>
    </source>
</evidence>
<dbReference type="GO" id="GO:0009255">
    <property type="term" value="P:Entner-Doudoroff pathway through 6-phosphogluconate"/>
    <property type="evidence" value="ECO:0007669"/>
    <property type="project" value="UniProtKB-UniRule"/>
</dbReference>
<dbReference type="SUPFAM" id="SSF52016">
    <property type="entry name" value="LeuD/IlvD-like"/>
    <property type="match status" value="1"/>
</dbReference>
<accession>A0A212LEA0</accession>
<dbReference type="FunFam" id="3.50.30.80:FF:000001">
    <property type="entry name" value="Dihydroxy-acid dehydratase"/>
    <property type="match status" value="1"/>
</dbReference>
<dbReference type="InterPro" id="IPR000581">
    <property type="entry name" value="ILV_EDD_N"/>
</dbReference>
<dbReference type="GO" id="GO:0005829">
    <property type="term" value="C:cytosol"/>
    <property type="evidence" value="ECO:0007669"/>
    <property type="project" value="TreeGrafter"/>
</dbReference>
<dbReference type="InterPro" id="IPR056740">
    <property type="entry name" value="ILV_EDD_C"/>
</dbReference>
<evidence type="ECO:0000313" key="13">
    <source>
        <dbReference type="EMBL" id="SCM75883.1"/>
    </source>
</evidence>
<dbReference type="InterPro" id="IPR042096">
    <property type="entry name" value="Dihydro-acid_dehy_C"/>
</dbReference>
<dbReference type="Pfam" id="PF24877">
    <property type="entry name" value="ILV_EDD_C"/>
    <property type="match status" value="1"/>
</dbReference>
<evidence type="ECO:0000256" key="4">
    <source>
        <dbReference type="ARBA" id="ARBA00023004"/>
    </source>
</evidence>
<dbReference type="UniPathway" id="UPA00226"/>
<keyword evidence="4 9" id="KW-0408">Iron</keyword>
<keyword evidence="2 9" id="KW-0004">4Fe-4S</keyword>
<evidence type="ECO:0000256" key="2">
    <source>
        <dbReference type="ARBA" id="ARBA00022485"/>
    </source>
</evidence>
<feature type="domain" description="Dihydroxy-acid/6-phosphogluconate dehydratase N-terminal" evidence="11">
    <location>
        <begin position="74"/>
        <end position="384"/>
    </location>
</feature>
<dbReference type="NCBIfam" id="TIGR01196">
    <property type="entry name" value="edd"/>
    <property type="match status" value="1"/>
</dbReference>